<organism evidence="2 3">
    <name type="scientific">Ditylenchus dipsaci</name>
    <dbReference type="NCBI Taxonomy" id="166011"/>
    <lineage>
        <taxon>Eukaryota</taxon>
        <taxon>Metazoa</taxon>
        <taxon>Ecdysozoa</taxon>
        <taxon>Nematoda</taxon>
        <taxon>Chromadorea</taxon>
        <taxon>Rhabditida</taxon>
        <taxon>Tylenchina</taxon>
        <taxon>Tylenchomorpha</taxon>
        <taxon>Sphaerularioidea</taxon>
        <taxon>Anguinidae</taxon>
        <taxon>Anguininae</taxon>
        <taxon>Ditylenchus</taxon>
    </lineage>
</organism>
<dbReference type="WBParaSite" id="jg3457">
    <property type="protein sequence ID" value="jg3457"/>
    <property type="gene ID" value="jg3457"/>
</dbReference>
<evidence type="ECO:0000259" key="1">
    <source>
        <dbReference type="Pfam" id="PF07929"/>
    </source>
</evidence>
<dbReference type="Proteomes" id="UP000887574">
    <property type="component" value="Unplaced"/>
</dbReference>
<proteinExistence type="predicted"/>
<evidence type="ECO:0000313" key="3">
    <source>
        <dbReference type="WBParaSite" id="jg3457"/>
    </source>
</evidence>
<accession>A0A915E8F3</accession>
<dbReference type="InterPro" id="IPR012912">
    <property type="entry name" value="Plasmid_pRiA4b_Orf3-like"/>
</dbReference>
<reference evidence="3" key="1">
    <citation type="submission" date="2022-11" db="UniProtKB">
        <authorList>
            <consortium name="WormBaseParasite"/>
        </authorList>
    </citation>
    <scope>IDENTIFICATION</scope>
</reference>
<dbReference type="AlphaFoldDB" id="A0A915E8F3"/>
<feature type="domain" description="Plasmid pRiA4b Orf3-like" evidence="1">
    <location>
        <begin position="7"/>
        <end position="151"/>
    </location>
</feature>
<sequence length="157" mass="18031">MAKSDTVYQFKISLKGSKPKVWRRIQVPKDYNFYQLHRAIVCAMGWQDYHLHQFEVTIPGTNRKQRVADPNDYEESSLKDNVTSIADFFISPNTKAHYEYDFGDSWEHELLFEKEVAALAGTDYPKCLDGKMACPPEDCGGVYGYMELLGKISTLMT</sequence>
<name>A0A915E8F3_9BILA</name>
<evidence type="ECO:0000313" key="2">
    <source>
        <dbReference type="Proteomes" id="UP000887574"/>
    </source>
</evidence>
<dbReference type="PANTHER" id="PTHR41878">
    <property type="entry name" value="LEXA REPRESSOR-RELATED"/>
    <property type="match status" value="1"/>
</dbReference>
<dbReference type="Gene3D" id="3.10.290.30">
    <property type="entry name" value="MM3350-like"/>
    <property type="match status" value="1"/>
</dbReference>
<keyword evidence="2" id="KW-1185">Reference proteome</keyword>
<protein>
    <recommendedName>
        <fullName evidence="1">Plasmid pRiA4b Orf3-like domain-containing protein</fullName>
    </recommendedName>
</protein>
<dbReference type="InterPro" id="IPR024047">
    <property type="entry name" value="MM3350-like_sf"/>
</dbReference>
<dbReference type="PANTHER" id="PTHR41878:SF1">
    <property type="entry name" value="TNPR PROTEIN"/>
    <property type="match status" value="1"/>
</dbReference>
<dbReference type="Pfam" id="PF07929">
    <property type="entry name" value="PRiA4_ORF3"/>
    <property type="match status" value="1"/>
</dbReference>
<dbReference type="SUPFAM" id="SSF159941">
    <property type="entry name" value="MM3350-like"/>
    <property type="match status" value="1"/>
</dbReference>